<dbReference type="PROSITE" id="PS50883">
    <property type="entry name" value="EAL"/>
    <property type="match status" value="1"/>
</dbReference>
<keyword evidence="5" id="KW-1185">Reference proteome</keyword>
<dbReference type="PANTHER" id="PTHR44757">
    <property type="entry name" value="DIGUANYLATE CYCLASE DGCP"/>
    <property type="match status" value="1"/>
</dbReference>
<feature type="domain" description="GGDEF" evidence="3">
    <location>
        <begin position="408"/>
        <end position="539"/>
    </location>
</feature>
<keyword evidence="1" id="KW-1133">Transmembrane helix</keyword>
<keyword evidence="1" id="KW-0472">Membrane</keyword>
<dbReference type="SUPFAM" id="SSF141868">
    <property type="entry name" value="EAL domain-like"/>
    <property type="match status" value="1"/>
</dbReference>
<feature type="transmembrane region" description="Helical" evidence="1">
    <location>
        <begin position="346"/>
        <end position="364"/>
    </location>
</feature>
<evidence type="ECO:0000259" key="3">
    <source>
        <dbReference type="PROSITE" id="PS50887"/>
    </source>
</evidence>
<dbReference type="InterPro" id="IPR001633">
    <property type="entry name" value="EAL_dom"/>
</dbReference>
<feature type="domain" description="EAL" evidence="2">
    <location>
        <begin position="550"/>
        <end position="802"/>
    </location>
</feature>
<dbReference type="Proteomes" id="UP000322499">
    <property type="component" value="Unassembled WGS sequence"/>
</dbReference>
<feature type="transmembrane region" description="Helical" evidence="1">
    <location>
        <begin position="317"/>
        <end position="340"/>
    </location>
</feature>
<dbReference type="InterPro" id="IPR043128">
    <property type="entry name" value="Rev_trsase/Diguanyl_cyclase"/>
</dbReference>
<proteinExistence type="predicted"/>
<dbReference type="SMART" id="SM00052">
    <property type="entry name" value="EAL"/>
    <property type="match status" value="1"/>
</dbReference>
<feature type="transmembrane region" description="Helical" evidence="1">
    <location>
        <begin position="66"/>
        <end position="84"/>
    </location>
</feature>
<evidence type="ECO:0000313" key="4">
    <source>
        <dbReference type="EMBL" id="TYP87220.1"/>
    </source>
</evidence>
<feature type="transmembrane region" description="Helical" evidence="1">
    <location>
        <begin position="122"/>
        <end position="143"/>
    </location>
</feature>
<dbReference type="EMBL" id="VNHW01000007">
    <property type="protein sequence ID" value="TYP87220.1"/>
    <property type="molecule type" value="Genomic_DNA"/>
</dbReference>
<dbReference type="SMART" id="SM00267">
    <property type="entry name" value="GGDEF"/>
    <property type="match status" value="1"/>
</dbReference>
<name>A0A5S5CTY5_9ACTN</name>
<keyword evidence="1" id="KW-0812">Transmembrane</keyword>
<dbReference type="Gene3D" id="3.20.20.450">
    <property type="entry name" value="EAL domain"/>
    <property type="match status" value="1"/>
</dbReference>
<dbReference type="InterPro" id="IPR035919">
    <property type="entry name" value="EAL_sf"/>
</dbReference>
<feature type="transmembrane region" description="Helical" evidence="1">
    <location>
        <begin position="253"/>
        <end position="275"/>
    </location>
</feature>
<evidence type="ECO:0000256" key="1">
    <source>
        <dbReference type="SAM" id="Phobius"/>
    </source>
</evidence>
<dbReference type="CDD" id="cd01948">
    <property type="entry name" value="EAL"/>
    <property type="match status" value="1"/>
</dbReference>
<dbReference type="CDD" id="cd01949">
    <property type="entry name" value="GGDEF"/>
    <property type="match status" value="1"/>
</dbReference>
<comment type="caution">
    <text evidence="4">The sequence shown here is derived from an EMBL/GenBank/DDBJ whole genome shotgun (WGS) entry which is preliminary data.</text>
</comment>
<dbReference type="PROSITE" id="PS50887">
    <property type="entry name" value="GGDEF"/>
    <property type="match status" value="1"/>
</dbReference>
<organism evidence="4 5">
    <name type="scientific">Blastococcus xanthinilyticus</name>
    <dbReference type="NCBI Taxonomy" id="1564164"/>
    <lineage>
        <taxon>Bacteria</taxon>
        <taxon>Bacillati</taxon>
        <taxon>Actinomycetota</taxon>
        <taxon>Actinomycetes</taxon>
        <taxon>Geodermatophilales</taxon>
        <taxon>Geodermatophilaceae</taxon>
        <taxon>Blastococcus</taxon>
    </lineage>
</organism>
<evidence type="ECO:0000313" key="5">
    <source>
        <dbReference type="Proteomes" id="UP000322499"/>
    </source>
</evidence>
<evidence type="ECO:0000259" key="2">
    <source>
        <dbReference type="PROSITE" id="PS50883"/>
    </source>
</evidence>
<dbReference type="NCBIfam" id="TIGR00254">
    <property type="entry name" value="GGDEF"/>
    <property type="match status" value="1"/>
</dbReference>
<feature type="transmembrane region" description="Helical" evidence="1">
    <location>
        <begin position="155"/>
        <end position="176"/>
    </location>
</feature>
<accession>A0A5S5CTY5</accession>
<dbReference type="AlphaFoldDB" id="A0A5S5CTY5"/>
<feature type="transmembrane region" description="Helical" evidence="1">
    <location>
        <begin position="188"/>
        <end position="213"/>
    </location>
</feature>
<dbReference type="Pfam" id="PF00563">
    <property type="entry name" value="EAL"/>
    <property type="match status" value="1"/>
</dbReference>
<dbReference type="Pfam" id="PF00990">
    <property type="entry name" value="GGDEF"/>
    <property type="match status" value="1"/>
</dbReference>
<protein>
    <submittedName>
        <fullName evidence="4">Diguanylate cyclase/phosphodiesterase</fullName>
    </submittedName>
</protein>
<dbReference type="Gene3D" id="3.30.70.270">
    <property type="match status" value="1"/>
</dbReference>
<feature type="transmembrane region" description="Helical" evidence="1">
    <location>
        <begin position="96"/>
        <end position="115"/>
    </location>
</feature>
<dbReference type="PANTHER" id="PTHR44757:SF2">
    <property type="entry name" value="BIOFILM ARCHITECTURE MAINTENANCE PROTEIN MBAA"/>
    <property type="match status" value="1"/>
</dbReference>
<feature type="transmembrane region" description="Helical" evidence="1">
    <location>
        <begin position="225"/>
        <end position="246"/>
    </location>
</feature>
<gene>
    <name evidence="4" type="ORF">BD833_107160</name>
</gene>
<dbReference type="InterPro" id="IPR029787">
    <property type="entry name" value="Nucleotide_cyclase"/>
</dbReference>
<sequence>MLHAFLIGGREAPRHRPAPPVPAPATSPIGVIPAVPRCSAPAARPISPHVDQPDQDAVTSRRPGRALYLTAALVALFATGTGPRPAGAAWDRAYDVVLYNLPYLAAAAVCVLAARRVRTERIAWVTLAVALVLGALGNVLRVLSSGLEGDEPSSALSNAVMMVAYLAMYVPVVVLIRTRVPRFHPSMWLDGVVAALGSLAAGVAFLLGPYLLTIPGERPVAAVDLAAPITTVLLIGVVMAVGGILGVRLDRTFVLLGAALSLICLSDLILFGIKVRGTYVDGGPLELGWLISVVLCAAAAEHAVEPPQRLRSGGSRTGWRLLAVPFACLLASLVVLSPWSQPVPDVAGWLAIGCVLAGVLRIAVTFREVRGYNQVKLESRTDELTALPNRRALIEQAQRVVAAATPGEPGALLLLDLDGFKEINDSLGHSAGDDLLRQIGPRLLGSLRAGDVLARLGGDEFAVLMPAAEPAEARVLAERLRERLLAPFTVAEVRLHVGVSIGVATTPAPAATVEELLHCADVAMYSAKRAREGVHVYVPDPVTGTAGSDRLRTMEELRTALDGDEICVFLQPQMDLRDGRIVGVEALVRWQHPTRGLLSPAHLLPAAEQAGLLRPLTDRVLDLALEAACRWWPGRELPVSVNLSAANVTDLDLAGKVAATLDRYGLPARALTLELVEDTLMADPERGRTVLADLRRSGVRTSIDDYGTGYSSLAYLRHLPADELKLDRSLTADVDRDPRAAAIVQSTVALAHALGLSLVAEGVETLATSATLARLGCDVAQGYAIAHPMPVDEFLPWLAASDSGLVDVALLPELGRGPAQD</sequence>
<dbReference type="InterPro" id="IPR052155">
    <property type="entry name" value="Biofilm_reg_signaling"/>
</dbReference>
<dbReference type="InterPro" id="IPR000160">
    <property type="entry name" value="GGDEF_dom"/>
</dbReference>
<dbReference type="SUPFAM" id="SSF55073">
    <property type="entry name" value="Nucleotide cyclase"/>
    <property type="match status" value="1"/>
</dbReference>
<reference evidence="4 5" key="1">
    <citation type="submission" date="2019-07" db="EMBL/GenBank/DDBJ databases">
        <title>Genomic Encyclopedia of Archaeal and Bacterial Type Strains, Phase II (KMG-II): from individual species to whole genera.</title>
        <authorList>
            <person name="Goeker M."/>
        </authorList>
    </citation>
    <scope>NUCLEOTIDE SEQUENCE [LARGE SCALE GENOMIC DNA]</scope>
    <source>
        <strain evidence="4 5">DSM 46842</strain>
    </source>
</reference>